<accession>A0A6S7H8W9</accession>
<name>A0A6S7H8W9_PARCT</name>
<gene>
    <name evidence="1" type="ORF">PACLA_8A007259</name>
</gene>
<reference evidence="1" key="1">
    <citation type="submission" date="2020-04" db="EMBL/GenBank/DDBJ databases">
        <authorList>
            <person name="Alioto T."/>
            <person name="Alioto T."/>
            <person name="Gomez Garrido J."/>
        </authorList>
    </citation>
    <scope>NUCLEOTIDE SEQUENCE</scope>
    <source>
        <strain evidence="1">A484AB</strain>
    </source>
</reference>
<feature type="non-terminal residue" evidence="1">
    <location>
        <position position="218"/>
    </location>
</feature>
<comment type="caution">
    <text evidence="1">The sequence shown here is derived from an EMBL/GenBank/DDBJ whole genome shotgun (WGS) entry which is preliminary data.</text>
</comment>
<dbReference type="AlphaFoldDB" id="A0A6S7H8W9"/>
<proteinExistence type="predicted"/>
<evidence type="ECO:0000313" key="2">
    <source>
        <dbReference type="Proteomes" id="UP001152795"/>
    </source>
</evidence>
<dbReference type="EMBL" id="CACRXK020004306">
    <property type="protein sequence ID" value="CAB4002265.1"/>
    <property type="molecule type" value="Genomic_DNA"/>
</dbReference>
<dbReference type="Proteomes" id="UP001152795">
    <property type="component" value="Unassembled WGS sequence"/>
</dbReference>
<sequence length="218" mass="24683">MEPIKNLTIYQVKSGTTTLIKDQFIEKHSAYERIILFANVSSGWPITYTFTVVGHGSDSVTHDKDRITTSLPNAGEWKIDVLAKNGISSENCTITVDVIDGCEPSVKIYDGRTEKKPFQTYLGNDIRFNTEEVVQNDSCAEPKCSWKYNWTLYDVNNADEVPSTVNYEKHKKFFYIERGQINVPGLYKVEMTAVCNETRSDGVTYFNLTANDPVPIIL</sequence>
<protein>
    <submittedName>
        <fullName evidence="1">Uncharacterized protein</fullName>
    </submittedName>
</protein>
<evidence type="ECO:0000313" key="1">
    <source>
        <dbReference type="EMBL" id="CAB4002265.1"/>
    </source>
</evidence>
<keyword evidence="2" id="KW-1185">Reference proteome</keyword>
<organism evidence="1 2">
    <name type="scientific">Paramuricea clavata</name>
    <name type="common">Red gorgonian</name>
    <name type="synonym">Violescent sea-whip</name>
    <dbReference type="NCBI Taxonomy" id="317549"/>
    <lineage>
        <taxon>Eukaryota</taxon>
        <taxon>Metazoa</taxon>
        <taxon>Cnidaria</taxon>
        <taxon>Anthozoa</taxon>
        <taxon>Octocorallia</taxon>
        <taxon>Malacalcyonacea</taxon>
        <taxon>Plexauridae</taxon>
        <taxon>Paramuricea</taxon>
    </lineage>
</organism>